<reference evidence="2 4" key="2">
    <citation type="submission" date="2018-06" db="EMBL/GenBank/DDBJ databases">
        <authorList>
            <consortium name="Pathogen Informatics"/>
            <person name="Doyle S."/>
        </authorList>
    </citation>
    <scope>NUCLEOTIDE SEQUENCE [LARGE SCALE GENOMIC DNA]</scope>
    <source>
        <strain evidence="2 4">NCTC12022</strain>
    </source>
</reference>
<evidence type="ECO:0000313" key="4">
    <source>
        <dbReference type="Proteomes" id="UP000251942"/>
    </source>
</evidence>
<dbReference type="RefSeq" id="WP_058443487.1">
    <property type="nucleotide sequence ID" value="NZ_CAAAHT010000077.1"/>
</dbReference>
<dbReference type="PATRIC" id="fig|453.4.peg.288"/>
<reference evidence="1 3" key="1">
    <citation type="submission" date="2015-11" db="EMBL/GenBank/DDBJ databases">
        <title>Genomic analysis of 38 Legionella species identifies large and diverse effector repertoires.</title>
        <authorList>
            <person name="Burstein D."/>
            <person name="Amaro F."/>
            <person name="Zusman T."/>
            <person name="Lifshitz Z."/>
            <person name="Cohen O."/>
            <person name="Gilbert J.A."/>
            <person name="Pupko T."/>
            <person name="Shuman H.A."/>
            <person name="Segal G."/>
        </authorList>
    </citation>
    <scope>NUCLEOTIDE SEQUENCE [LARGE SCALE GENOMIC DNA]</scope>
    <source>
        <strain evidence="1 3">WO-44C</strain>
    </source>
</reference>
<dbReference type="Proteomes" id="UP000251942">
    <property type="component" value="Unassembled WGS sequence"/>
</dbReference>
<dbReference type="Proteomes" id="UP000054698">
    <property type="component" value="Unassembled WGS sequence"/>
</dbReference>
<evidence type="ECO:0000313" key="2">
    <source>
        <dbReference type="EMBL" id="SPX61994.1"/>
    </source>
</evidence>
<accession>A0A0W0U898</accession>
<dbReference type="OrthoDB" id="9862061at2"/>
<proteinExistence type="predicted"/>
<gene>
    <name evidence="1" type="ORF">Lfee_0264</name>
    <name evidence="2" type="ORF">NCTC12022_02751</name>
</gene>
<name>A0A0W0U898_9GAMM</name>
<evidence type="ECO:0000313" key="3">
    <source>
        <dbReference type="Proteomes" id="UP000054698"/>
    </source>
</evidence>
<dbReference type="EMBL" id="LNYB01000010">
    <property type="protein sequence ID" value="KTD04037.1"/>
    <property type="molecule type" value="Genomic_DNA"/>
</dbReference>
<keyword evidence="3" id="KW-1185">Reference proteome</keyword>
<protein>
    <submittedName>
        <fullName evidence="1">Uncharacterized protein</fullName>
    </submittedName>
</protein>
<evidence type="ECO:0000313" key="1">
    <source>
        <dbReference type="EMBL" id="KTD04037.1"/>
    </source>
</evidence>
<dbReference type="AlphaFoldDB" id="A0A0W0U898"/>
<sequence>MSDYKAITALLGGRGKPDLQETLLNPLQSLLEKTNAVSGVHPTTPNQQAKQSFEGMADRLMACLAPANPLNLFKKG</sequence>
<organism evidence="1 3">
    <name type="scientific">Legionella feeleii</name>
    <dbReference type="NCBI Taxonomy" id="453"/>
    <lineage>
        <taxon>Bacteria</taxon>
        <taxon>Pseudomonadati</taxon>
        <taxon>Pseudomonadota</taxon>
        <taxon>Gammaproteobacteria</taxon>
        <taxon>Legionellales</taxon>
        <taxon>Legionellaceae</taxon>
        <taxon>Legionella</taxon>
    </lineage>
</organism>
<dbReference type="EMBL" id="UASS01000032">
    <property type="protein sequence ID" value="SPX61994.1"/>
    <property type="molecule type" value="Genomic_DNA"/>
</dbReference>